<reference evidence="3 4" key="1">
    <citation type="submission" date="2018-09" db="EMBL/GenBank/DDBJ databases">
        <title>Genome sequencing of Nocardioides immobilis CCTCC AB 2017083 for comparison to Nocardioides silvaticus.</title>
        <authorList>
            <person name="Li C."/>
            <person name="Wang G."/>
        </authorList>
    </citation>
    <scope>NUCLEOTIDE SEQUENCE [LARGE SCALE GENOMIC DNA]</scope>
    <source>
        <strain evidence="3 4">CCTCC AB 2017083</strain>
    </source>
</reference>
<evidence type="ECO:0000313" key="3">
    <source>
        <dbReference type="EMBL" id="RHW25420.1"/>
    </source>
</evidence>
<keyword evidence="4" id="KW-1185">Reference proteome</keyword>
<dbReference type="InterPro" id="IPR032689">
    <property type="entry name" value="TraG-D_C"/>
</dbReference>
<dbReference type="Pfam" id="PF01935">
    <property type="entry name" value="DUF87"/>
    <property type="match status" value="1"/>
</dbReference>
<feature type="region of interest" description="Disordered" evidence="1">
    <location>
        <begin position="794"/>
        <end position="832"/>
    </location>
</feature>
<dbReference type="PANTHER" id="PTHR30121:SF11">
    <property type="entry name" value="AAA+ ATPASE DOMAIN-CONTAINING PROTEIN"/>
    <property type="match status" value="1"/>
</dbReference>
<feature type="region of interest" description="Disordered" evidence="1">
    <location>
        <begin position="143"/>
        <end position="163"/>
    </location>
</feature>
<dbReference type="InterPro" id="IPR003593">
    <property type="entry name" value="AAA+_ATPase"/>
</dbReference>
<organism evidence="3 4">
    <name type="scientific">Nocardioides immobilis</name>
    <dbReference type="NCBI Taxonomy" id="2049295"/>
    <lineage>
        <taxon>Bacteria</taxon>
        <taxon>Bacillati</taxon>
        <taxon>Actinomycetota</taxon>
        <taxon>Actinomycetes</taxon>
        <taxon>Propionibacteriales</taxon>
        <taxon>Nocardioidaceae</taxon>
        <taxon>Nocardioides</taxon>
    </lineage>
</organism>
<dbReference type="InterPro" id="IPR027417">
    <property type="entry name" value="P-loop_NTPase"/>
</dbReference>
<dbReference type="SUPFAM" id="SSF52540">
    <property type="entry name" value="P-loop containing nucleoside triphosphate hydrolases"/>
    <property type="match status" value="1"/>
</dbReference>
<dbReference type="Proteomes" id="UP000283644">
    <property type="component" value="Unassembled WGS sequence"/>
</dbReference>
<dbReference type="PANTHER" id="PTHR30121">
    <property type="entry name" value="UNCHARACTERIZED PROTEIN YJGR-RELATED"/>
    <property type="match status" value="1"/>
</dbReference>
<protein>
    <submittedName>
        <fullName evidence="3">DUF87 domain-containing protein</fullName>
    </submittedName>
</protein>
<dbReference type="InterPro" id="IPR051162">
    <property type="entry name" value="T4SS_component"/>
</dbReference>
<proteinExistence type="predicted"/>
<feature type="domain" description="AAA+ ATPase" evidence="2">
    <location>
        <begin position="383"/>
        <end position="540"/>
    </location>
</feature>
<dbReference type="EMBL" id="QXGH01000024">
    <property type="protein sequence ID" value="RHW25420.1"/>
    <property type="molecule type" value="Genomic_DNA"/>
</dbReference>
<evidence type="ECO:0000313" key="4">
    <source>
        <dbReference type="Proteomes" id="UP000283644"/>
    </source>
</evidence>
<dbReference type="AlphaFoldDB" id="A0A417XYH0"/>
<dbReference type="CDD" id="cd01127">
    <property type="entry name" value="TrwB_TraG_TraD_VirD4"/>
    <property type="match status" value="1"/>
</dbReference>
<evidence type="ECO:0000256" key="1">
    <source>
        <dbReference type="SAM" id="MobiDB-lite"/>
    </source>
</evidence>
<sequence length="832" mass="90444">MKVAVQQVDGRLIIAHRLVSMRTVDDADPDEIRRDLVAVVTALEGHTDCSFTVQWMCDPRPNDPQDGVIDVAVLTAFNGGSLPDRIDEVADDVVDLLNGPPGVWRFEVVEDELALAVLLDPIVPTHLAGIVRREAPLRPDLQSATLGFGASGTRRPQPRPDLWSMWTLGPPSQDTHRMSAALLAQEAPVCVRMTIAPTDLTTQEVELLEDLVSRQGAASERQLSVQASLHTLETMLYLRPLFEASCVVASPDPLSASLLSMIGHTLSEPTPHHEPRGVLAGGYTVVRQTQRAALRAAYTDLGTTSVGGGLAAPGLERLRHLLGAWEAANLFRLPVAGSDGAPGHHLDDRPKLRGILQALPSDGAQIGSLAGRDRPVAIDHTDRLRHTYVVGQTGTGKSTLLLNLASADIDAGHGVCVIDPHGDLVEDLLRRIPSNRIDDVVLIDPADAVAVPGVNLIEAETEAQKRYLVSETANMMYALFDPTRQGIVGPRFESMMRNCMLLLEHVRDIPGSFLDVATVFSDPAVREFLTRRISDPQLAEFWLGEFPASQRSNEAGEVIAWFRSKFEVFRTSPALRAVIGQARSTISFSDVLEKKQILLVNLSKGSLGEYDSRLLGHVIVMKLWAAVLERTNRAAEDREPFFLYIDEFQNVTTDSLATMLAEGRKYGVGLTLANQFFDQLAVNTRNALLGNVGTKLALRLGPHDAPAFAQWLGAQVEPDELSRLPNHHLVAALSPGGIPTAPVLIETCGPCARSATSADDVRSASRARWGRPVGQITDEFVERWAAVPNSFAAKAKAHRDHRTVEEPRASAPSEPSFLSSWKAKRSEGADDV</sequence>
<gene>
    <name evidence="3" type="ORF">D0Z08_19530</name>
</gene>
<dbReference type="SMART" id="SM00382">
    <property type="entry name" value="AAA"/>
    <property type="match status" value="1"/>
</dbReference>
<name>A0A417XYH0_9ACTN</name>
<comment type="caution">
    <text evidence="3">The sequence shown here is derived from an EMBL/GenBank/DDBJ whole genome shotgun (WGS) entry which is preliminary data.</text>
</comment>
<accession>A0A417XYH0</accession>
<dbReference type="InterPro" id="IPR002789">
    <property type="entry name" value="HerA_central"/>
</dbReference>
<dbReference type="Gene3D" id="3.40.50.300">
    <property type="entry name" value="P-loop containing nucleotide triphosphate hydrolases"/>
    <property type="match status" value="2"/>
</dbReference>
<dbReference type="Pfam" id="PF12696">
    <property type="entry name" value="TraG-D_C"/>
    <property type="match status" value="1"/>
</dbReference>
<evidence type="ECO:0000259" key="2">
    <source>
        <dbReference type="SMART" id="SM00382"/>
    </source>
</evidence>